<dbReference type="SUPFAM" id="SSF53300">
    <property type="entry name" value="vWA-like"/>
    <property type="match status" value="1"/>
</dbReference>
<dbReference type="STRING" id="27342.A0A0H2RBK7"/>
<protein>
    <recommendedName>
        <fullName evidence="5">VIT-domain-containing protein</fullName>
    </recommendedName>
</protein>
<dbReference type="PANTHER" id="PTHR45737">
    <property type="entry name" value="VON WILLEBRAND FACTOR A DOMAIN-CONTAINING PROTEIN 5A"/>
    <property type="match status" value="1"/>
</dbReference>
<evidence type="ECO:0000313" key="4">
    <source>
        <dbReference type="Proteomes" id="UP000053477"/>
    </source>
</evidence>
<dbReference type="SMART" id="SM00327">
    <property type="entry name" value="VWA"/>
    <property type="match status" value="1"/>
</dbReference>
<evidence type="ECO:0000259" key="2">
    <source>
        <dbReference type="PROSITE" id="PS51468"/>
    </source>
</evidence>
<evidence type="ECO:0000313" key="3">
    <source>
        <dbReference type="EMBL" id="KLO09260.1"/>
    </source>
</evidence>
<dbReference type="SMART" id="SM00609">
    <property type="entry name" value="VIT"/>
    <property type="match status" value="1"/>
</dbReference>
<dbReference type="Pfam" id="PF13768">
    <property type="entry name" value="VWA_3"/>
    <property type="match status" value="1"/>
</dbReference>
<dbReference type="InterPro" id="IPR013694">
    <property type="entry name" value="VIT"/>
</dbReference>
<dbReference type="InParanoid" id="A0A0H2RBK7"/>
<dbReference type="AlphaFoldDB" id="A0A0H2RBK7"/>
<dbReference type="EMBL" id="KQ086061">
    <property type="protein sequence ID" value="KLO09260.1"/>
    <property type="molecule type" value="Genomic_DNA"/>
</dbReference>
<proteinExistence type="predicted"/>
<dbReference type="Pfam" id="PF08487">
    <property type="entry name" value="VIT"/>
    <property type="match status" value="1"/>
</dbReference>
<dbReference type="OrthoDB" id="1729737at2759"/>
<accession>A0A0H2RBK7</accession>
<dbReference type="PANTHER" id="PTHR45737:SF6">
    <property type="entry name" value="VON WILLEBRAND FACTOR A DOMAIN-CONTAINING PROTEIN 5A"/>
    <property type="match status" value="1"/>
</dbReference>
<sequence>MTKETPFGLGACTSSGQRLYLPLQSVSVNAFIFDVTALVELKQKYTNPSVNGRLTAAKYVFPIPGNAAVCSFKMEDSSGRTVAGVVKETEKAKKEFQEAVDKGKWSGLAHEVTADVFSITIGAIPPEQDVEITLSYSMDIPENESEMMNQIRFALPTFIGQRYGGGPAKLSQPHSSDKGATFSFIASVRLTSNILAITSPSHKSDVVVQETQRIQSGATSLYSTDIHLREPFPLDRDFVLSIQAERLDLPRCIAEVNTADQTVALMLTLVPRLGAPDVDSQEYVFVVDRSGSMGGESRILYARDALKHLMKGLPSKNTSFNIVSFGSHFSALWDKSVVYNRENVAAAIAHIDTMDANMGGTEIGSALDWVSSHRLPNKPTAVIVLTDGEVWRQDVVIDSVSEKVKRSGTTDFLRFFTIGIGNGASVALCSGLARVGNGVCFMTTKSEQIKDRCSKILRAARALPFGNTCDLTVDWGYDTSINPFEPKKDIGLPLELPPHPNVLQAPTQPPNFYPGNRFLVSAILANTLEPPSKVVLKGKLPGGLPVEIPVDVAYVLGDQTRLPLLHTLAARRFIRELEDGDIRAFGINDFGDKSQRKEIAKAAIIEYGVRYKLASRFTAFVAIENGEKAVEEEKDDDAETIADDDDWVKDMGEGSELEERDEMALLLEDRLLALFEVEAHL</sequence>
<organism evidence="3 4">
    <name type="scientific">Schizopora paradoxa</name>
    <dbReference type="NCBI Taxonomy" id="27342"/>
    <lineage>
        <taxon>Eukaryota</taxon>
        <taxon>Fungi</taxon>
        <taxon>Dikarya</taxon>
        <taxon>Basidiomycota</taxon>
        <taxon>Agaricomycotina</taxon>
        <taxon>Agaricomycetes</taxon>
        <taxon>Hymenochaetales</taxon>
        <taxon>Schizoporaceae</taxon>
        <taxon>Schizopora</taxon>
    </lineage>
</organism>
<dbReference type="PROSITE" id="PS50234">
    <property type="entry name" value="VWFA"/>
    <property type="match status" value="1"/>
</dbReference>
<gene>
    <name evidence="3" type="ORF">SCHPADRAFT_916702</name>
</gene>
<feature type="domain" description="VWFA" evidence="1">
    <location>
        <begin position="282"/>
        <end position="456"/>
    </location>
</feature>
<dbReference type="Proteomes" id="UP000053477">
    <property type="component" value="Unassembled WGS sequence"/>
</dbReference>
<feature type="domain" description="VIT" evidence="2">
    <location>
        <begin position="7"/>
        <end position="138"/>
    </location>
</feature>
<evidence type="ECO:0008006" key="5">
    <source>
        <dbReference type="Google" id="ProtNLM"/>
    </source>
</evidence>
<name>A0A0H2RBK7_9AGAM</name>
<dbReference type="Gene3D" id="3.40.50.410">
    <property type="entry name" value="von Willebrand factor, type A domain"/>
    <property type="match status" value="1"/>
</dbReference>
<dbReference type="InterPro" id="IPR002035">
    <property type="entry name" value="VWF_A"/>
</dbReference>
<dbReference type="InterPro" id="IPR036465">
    <property type="entry name" value="vWFA_dom_sf"/>
</dbReference>
<reference evidence="3 4" key="1">
    <citation type="submission" date="2015-04" db="EMBL/GenBank/DDBJ databases">
        <title>Complete genome sequence of Schizopora paradoxa KUC8140, a cosmopolitan wood degrader in East Asia.</title>
        <authorList>
            <consortium name="DOE Joint Genome Institute"/>
            <person name="Min B."/>
            <person name="Park H."/>
            <person name="Jang Y."/>
            <person name="Kim J.-J."/>
            <person name="Kim K.H."/>
            <person name="Pangilinan J."/>
            <person name="Lipzen A."/>
            <person name="Riley R."/>
            <person name="Grigoriev I.V."/>
            <person name="Spatafora J.W."/>
            <person name="Choi I.-G."/>
        </authorList>
    </citation>
    <scope>NUCLEOTIDE SEQUENCE [LARGE SCALE GENOMIC DNA]</scope>
    <source>
        <strain evidence="3 4">KUC8140</strain>
    </source>
</reference>
<dbReference type="PROSITE" id="PS51468">
    <property type="entry name" value="VIT"/>
    <property type="match status" value="1"/>
</dbReference>
<evidence type="ECO:0000259" key="1">
    <source>
        <dbReference type="PROSITE" id="PS50234"/>
    </source>
</evidence>
<keyword evidence="4" id="KW-1185">Reference proteome</keyword>